<dbReference type="Proteomes" id="UP000278907">
    <property type="component" value="Unassembled WGS sequence"/>
</dbReference>
<organism evidence="3 4">
    <name type="scientific">Corallococcus praedator</name>
    <dbReference type="NCBI Taxonomy" id="2316724"/>
    <lineage>
        <taxon>Bacteria</taxon>
        <taxon>Pseudomonadati</taxon>
        <taxon>Myxococcota</taxon>
        <taxon>Myxococcia</taxon>
        <taxon>Myxococcales</taxon>
        <taxon>Cystobacterineae</taxon>
        <taxon>Myxococcaceae</taxon>
        <taxon>Corallococcus</taxon>
    </lineage>
</organism>
<keyword evidence="1" id="KW-0812">Transmembrane</keyword>
<protein>
    <submittedName>
        <fullName evidence="3">Heme lyase NrfEFG subunit NrfE</fullName>
    </submittedName>
</protein>
<reference evidence="3 4" key="1">
    <citation type="submission" date="2018-09" db="EMBL/GenBank/DDBJ databases">
        <authorList>
            <person name="Livingstone P.G."/>
            <person name="Whitworth D.E."/>
        </authorList>
    </citation>
    <scope>NUCLEOTIDE SEQUENCE [LARGE SCALE GENOMIC DNA]</scope>
    <source>
        <strain evidence="3 4">CA031B</strain>
    </source>
</reference>
<dbReference type="Pfam" id="PF16327">
    <property type="entry name" value="CcmF_C"/>
    <property type="match status" value="1"/>
</dbReference>
<evidence type="ECO:0000313" key="3">
    <source>
        <dbReference type="EMBL" id="RKH78704.1"/>
    </source>
</evidence>
<evidence type="ECO:0000259" key="2">
    <source>
        <dbReference type="Pfam" id="PF16327"/>
    </source>
</evidence>
<dbReference type="PRINTS" id="PR01411">
    <property type="entry name" value="CCMFBIOGNSIS"/>
</dbReference>
<feature type="non-terminal residue" evidence="3">
    <location>
        <position position="1"/>
    </location>
</feature>
<evidence type="ECO:0000313" key="4">
    <source>
        <dbReference type="Proteomes" id="UP000278907"/>
    </source>
</evidence>
<proteinExistence type="predicted"/>
<feature type="transmembrane region" description="Helical" evidence="1">
    <location>
        <begin position="98"/>
        <end position="117"/>
    </location>
</feature>
<dbReference type="InterPro" id="IPR003568">
    <property type="entry name" value="Cyt_c_biogenesis_CcmF"/>
</dbReference>
<sequence>VLTSVHAFASDPARGVVILAILGVFVGGALTLFAARASTLDAKGVFGTVSRESALVLNNVLLAVSAFVVLIGTVWPLIAQVALGRTLSVGAPFFDAAFTPFMVAIAVALPLGSQMAWKRGDVPRAVRALTPALLFALAL</sequence>
<accession>A0ABX9Q375</accession>
<keyword evidence="4" id="KW-1185">Reference proteome</keyword>
<dbReference type="RefSeq" id="WP_279637213.1">
    <property type="nucleotide sequence ID" value="NZ_RAWI01001198.1"/>
</dbReference>
<dbReference type="InterPro" id="IPR032523">
    <property type="entry name" value="CcmF_C"/>
</dbReference>
<keyword evidence="3" id="KW-0456">Lyase</keyword>
<comment type="caution">
    <text evidence="3">The sequence shown here is derived from an EMBL/GenBank/DDBJ whole genome shotgun (WGS) entry which is preliminary data.</text>
</comment>
<name>A0ABX9Q375_9BACT</name>
<dbReference type="EMBL" id="RAWI01001198">
    <property type="protein sequence ID" value="RKH78704.1"/>
    <property type="molecule type" value="Genomic_DNA"/>
</dbReference>
<feature type="transmembrane region" description="Helical" evidence="1">
    <location>
        <begin position="15"/>
        <end position="35"/>
    </location>
</feature>
<keyword evidence="1" id="KW-1133">Transmembrane helix</keyword>
<keyword evidence="1" id="KW-0472">Membrane</keyword>
<feature type="non-terminal residue" evidence="3">
    <location>
        <position position="139"/>
    </location>
</feature>
<gene>
    <name evidence="3" type="ORF">D7Y13_43740</name>
</gene>
<dbReference type="GO" id="GO:0016829">
    <property type="term" value="F:lyase activity"/>
    <property type="evidence" value="ECO:0007669"/>
    <property type="project" value="UniProtKB-KW"/>
</dbReference>
<feature type="domain" description="Cytochrome c-type biogenesis protein CcmF C-terminal" evidence="2">
    <location>
        <begin position="19"/>
        <end position="138"/>
    </location>
</feature>
<feature type="transmembrane region" description="Helical" evidence="1">
    <location>
        <begin position="56"/>
        <end position="78"/>
    </location>
</feature>
<evidence type="ECO:0000256" key="1">
    <source>
        <dbReference type="SAM" id="Phobius"/>
    </source>
</evidence>